<dbReference type="Gene3D" id="4.10.1100.10">
    <property type="entry name" value="Transcription factor, SBP-box domain"/>
    <property type="match status" value="1"/>
</dbReference>
<dbReference type="GO" id="GO:0008270">
    <property type="term" value="F:zinc ion binding"/>
    <property type="evidence" value="ECO:0007669"/>
    <property type="project" value="UniProtKB-KW"/>
</dbReference>
<dbReference type="PROSITE" id="PS51141">
    <property type="entry name" value="ZF_SBP"/>
    <property type="match status" value="1"/>
</dbReference>
<protein>
    <recommendedName>
        <fullName evidence="6">SBP-type domain-containing protein</fullName>
    </recommendedName>
</protein>
<dbReference type="GO" id="GO:0003677">
    <property type="term" value="F:DNA binding"/>
    <property type="evidence" value="ECO:0007669"/>
    <property type="project" value="InterPro"/>
</dbReference>
<keyword evidence="3" id="KW-0862">Zinc</keyword>
<dbReference type="GO" id="GO:0005634">
    <property type="term" value="C:nucleus"/>
    <property type="evidence" value="ECO:0007669"/>
    <property type="project" value="InterPro"/>
</dbReference>
<feature type="region of interest" description="Disordered" evidence="5">
    <location>
        <begin position="110"/>
        <end position="151"/>
    </location>
</feature>
<dbReference type="InterPro" id="IPR004333">
    <property type="entry name" value="SBP_dom"/>
</dbReference>
<evidence type="ECO:0000256" key="3">
    <source>
        <dbReference type="ARBA" id="ARBA00022833"/>
    </source>
</evidence>
<gene>
    <name evidence="7" type="ORF">SVIM_LOCUS250597</name>
</gene>
<feature type="domain" description="SBP-type" evidence="6">
    <location>
        <begin position="45"/>
        <end position="119"/>
    </location>
</feature>
<dbReference type="EMBL" id="CAADRP010001574">
    <property type="protein sequence ID" value="VFU42119.1"/>
    <property type="molecule type" value="Genomic_DNA"/>
</dbReference>
<evidence type="ECO:0000259" key="6">
    <source>
        <dbReference type="PROSITE" id="PS51141"/>
    </source>
</evidence>
<proteinExistence type="predicted"/>
<reference evidence="7" key="1">
    <citation type="submission" date="2019-03" db="EMBL/GenBank/DDBJ databases">
        <authorList>
            <person name="Mank J."/>
            <person name="Almeida P."/>
        </authorList>
    </citation>
    <scope>NUCLEOTIDE SEQUENCE</scope>
    <source>
        <strain evidence="7">78183</strain>
    </source>
</reference>
<keyword evidence="2 4" id="KW-0863">Zinc-finger</keyword>
<evidence type="ECO:0000256" key="2">
    <source>
        <dbReference type="ARBA" id="ARBA00022771"/>
    </source>
</evidence>
<dbReference type="Pfam" id="PF03110">
    <property type="entry name" value="SBP"/>
    <property type="match status" value="1"/>
</dbReference>
<feature type="compositionally biased region" description="Basic and acidic residues" evidence="5">
    <location>
        <begin position="1"/>
        <end position="15"/>
    </location>
</feature>
<dbReference type="PANTHER" id="PTHR31251:SF169">
    <property type="entry name" value="SQUAMOSA PROMOTER-BINDING-LIKE PROTEIN 8"/>
    <property type="match status" value="1"/>
</dbReference>
<dbReference type="InterPro" id="IPR044817">
    <property type="entry name" value="SBP-like"/>
</dbReference>
<name>A0A6N2LM89_SALVM</name>
<keyword evidence="1" id="KW-0479">Metal-binding</keyword>
<evidence type="ECO:0000256" key="1">
    <source>
        <dbReference type="ARBA" id="ARBA00022723"/>
    </source>
</evidence>
<evidence type="ECO:0000256" key="5">
    <source>
        <dbReference type="SAM" id="MobiDB-lite"/>
    </source>
</evidence>
<dbReference type="AlphaFoldDB" id="A0A6N2LM89"/>
<evidence type="ECO:0000313" key="7">
    <source>
        <dbReference type="EMBL" id="VFU42119.1"/>
    </source>
</evidence>
<dbReference type="PANTHER" id="PTHR31251">
    <property type="entry name" value="SQUAMOSA PROMOTER-BINDING-LIKE PROTEIN 4"/>
    <property type="match status" value="1"/>
</dbReference>
<sequence>MKVPQEKQDSAEETRLPAPASWNLPRREHNDTPRASVVGSSSVNVRSCRVDGCPVSLLSFRRKHRVCEVHCKAPSVTVQGLAQRFCQTCSRFQVVSDFDGKKRSCRRTLAERNEKRRKSLQDLDSRNASKSSAILPDPPAPNSSSECGTLLDPPPEPRCTVHVMRTSIFLPRTLNQKKNPNARHLQYQA</sequence>
<organism evidence="7">
    <name type="scientific">Salix viminalis</name>
    <name type="common">Common osier</name>
    <name type="synonym">Basket willow</name>
    <dbReference type="NCBI Taxonomy" id="40686"/>
    <lineage>
        <taxon>Eukaryota</taxon>
        <taxon>Viridiplantae</taxon>
        <taxon>Streptophyta</taxon>
        <taxon>Embryophyta</taxon>
        <taxon>Tracheophyta</taxon>
        <taxon>Spermatophyta</taxon>
        <taxon>Magnoliopsida</taxon>
        <taxon>eudicotyledons</taxon>
        <taxon>Gunneridae</taxon>
        <taxon>Pentapetalae</taxon>
        <taxon>rosids</taxon>
        <taxon>fabids</taxon>
        <taxon>Malpighiales</taxon>
        <taxon>Salicaceae</taxon>
        <taxon>Saliceae</taxon>
        <taxon>Salix</taxon>
    </lineage>
</organism>
<feature type="compositionally biased region" description="Basic and acidic residues" evidence="5">
    <location>
        <begin position="110"/>
        <end position="127"/>
    </location>
</feature>
<dbReference type="SUPFAM" id="SSF103612">
    <property type="entry name" value="SBT domain"/>
    <property type="match status" value="1"/>
</dbReference>
<evidence type="ECO:0000256" key="4">
    <source>
        <dbReference type="PROSITE-ProRule" id="PRU00470"/>
    </source>
</evidence>
<feature type="region of interest" description="Disordered" evidence="5">
    <location>
        <begin position="1"/>
        <end position="38"/>
    </location>
</feature>
<accession>A0A6N2LM89</accession>
<dbReference type="InterPro" id="IPR036893">
    <property type="entry name" value="SBP_sf"/>
</dbReference>